<dbReference type="GO" id="GO:0005886">
    <property type="term" value="C:plasma membrane"/>
    <property type="evidence" value="ECO:0007669"/>
    <property type="project" value="UniProtKB-SubCell"/>
</dbReference>
<dbReference type="PROSITE" id="PS00760">
    <property type="entry name" value="SPASE_I_2"/>
    <property type="match status" value="1"/>
</dbReference>
<dbReference type="GO" id="GO:0009003">
    <property type="term" value="F:signal peptidase activity"/>
    <property type="evidence" value="ECO:0007669"/>
    <property type="project" value="UniProtKB-EC"/>
</dbReference>
<comment type="caution">
    <text evidence="9">The sequence shown here is derived from an EMBL/GenBank/DDBJ whole genome shotgun (WGS) entry which is preliminary data.</text>
</comment>
<dbReference type="Proteomes" id="UP000597444">
    <property type="component" value="Unassembled WGS sequence"/>
</dbReference>
<keyword evidence="7" id="KW-0472">Membrane</keyword>
<name>A0A8J3N1S8_9CHLR</name>
<reference evidence="9" key="1">
    <citation type="submission" date="2020-10" db="EMBL/GenBank/DDBJ databases">
        <title>Taxonomic study of unclassified bacteria belonging to the class Ktedonobacteria.</title>
        <authorList>
            <person name="Yabe S."/>
            <person name="Wang C.M."/>
            <person name="Zheng Y."/>
            <person name="Sakai Y."/>
            <person name="Cavaletti L."/>
            <person name="Monciardini P."/>
            <person name="Donadio S."/>
        </authorList>
    </citation>
    <scope>NUCLEOTIDE SEQUENCE</scope>
    <source>
        <strain evidence="9">ID150040</strain>
    </source>
</reference>
<dbReference type="Pfam" id="PF10502">
    <property type="entry name" value="Peptidase_S26"/>
    <property type="match status" value="1"/>
</dbReference>
<dbReference type="Gene3D" id="2.10.109.10">
    <property type="entry name" value="Umud Fragment, subunit A"/>
    <property type="match status" value="1"/>
</dbReference>
<keyword evidence="5 7" id="KW-0378">Hydrolase</keyword>
<dbReference type="InterPro" id="IPR000223">
    <property type="entry name" value="Pept_S26A_signal_pept_1"/>
</dbReference>
<dbReference type="GO" id="GO:0006465">
    <property type="term" value="P:signal peptide processing"/>
    <property type="evidence" value="ECO:0007669"/>
    <property type="project" value="InterPro"/>
</dbReference>
<organism evidence="9 10">
    <name type="scientific">Reticulibacter mediterranei</name>
    <dbReference type="NCBI Taxonomy" id="2778369"/>
    <lineage>
        <taxon>Bacteria</taxon>
        <taxon>Bacillati</taxon>
        <taxon>Chloroflexota</taxon>
        <taxon>Ktedonobacteria</taxon>
        <taxon>Ktedonobacterales</taxon>
        <taxon>Reticulibacteraceae</taxon>
        <taxon>Reticulibacter</taxon>
    </lineage>
</organism>
<feature type="transmembrane region" description="Helical" evidence="7">
    <location>
        <begin position="10"/>
        <end position="28"/>
    </location>
</feature>
<dbReference type="GO" id="GO:0004252">
    <property type="term" value="F:serine-type endopeptidase activity"/>
    <property type="evidence" value="ECO:0007669"/>
    <property type="project" value="InterPro"/>
</dbReference>
<keyword evidence="7" id="KW-0645">Protease</keyword>
<dbReference type="EC" id="3.4.21.89" evidence="4 7"/>
<keyword evidence="7" id="KW-0812">Transmembrane</keyword>
<dbReference type="PRINTS" id="PR00727">
    <property type="entry name" value="LEADERPTASE"/>
</dbReference>
<dbReference type="InterPro" id="IPR019758">
    <property type="entry name" value="Pept_S26A_signal_pept_1_CS"/>
</dbReference>
<keyword evidence="7" id="KW-1133">Transmembrane helix</keyword>
<keyword evidence="10" id="KW-1185">Reference proteome</keyword>
<protein>
    <recommendedName>
        <fullName evidence="4 7">Signal peptidase I</fullName>
        <ecNumber evidence="4 7">3.4.21.89</ecNumber>
    </recommendedName>
</protein>
<evidence type="ECO:0000313" key="9">
    <source>
        <dbReference type="EMBL" id="GHO94507.1"/>
    </source>
</evidence>
<comment type="similarity">
    <text evidence="3 7">Belongs to the peptidase S26 family.</text>
</comment>
<dbReference type="SUPFAM" id="SSF51306">
    <property type="entry name" value="LexA/Signal peptidase"/>
    <property type="match status" value="1"/>
</dbReference>
<evidence type="ECO:0000256" key="2">
    <source>
        <dbReference type="ARBA" id="ARBA00004401"/>
    </source>
</evidence>
<evidence type="ECO:0000256" key="1">
    <source>
        <dbReference type="ARBA" id="ARBA00000677"/>
    </source>
</evidence>
<dbReference type="CDD" id="cd06530">
    <property type="entry name" value="S26_SPase_I"/>
    <property type="match status" value="1"/>
</dbReference>
<evidence type="ECO:0000259" key="8">
    <source>
        <dbReference type="Pfam" id="PF10502"/>
    </source>
</evidence>
<feature type="active site" evidence="6">
    <location>
        <position position="80"/>
    </location>
</feature>
<dbReference type="InterPro" id="IPR019533">
    <property type="entry name" value="Peptidase_S26"/>
</dbReference>
<evidence type="ECO:0000256" key="6">
    <source>
        <dbReference type="PIRSR" id="PIRSR600223-1"/>
    </source>
</evidence>
<gene>
    <name evidence="9" type="ORF">KSF_045550</name>
</gene>
<dbReference type="PANTHER" id="PTHR43390:SF1">
    <property type="entry name" value="CHLOROPLAST PROCESSING PEPTIDASE"/>
    <property type="match status" value="1"/>
</dbReference>
<evidence type="ECO:0000256" key="4">
    <source>
        <dbReference type="ARBA" id="ARBA00013208"/>
    </source>
</evidence>
<feature type="domain" description="Peptidase S26" evidence="8">
    <location>
        <begin position="9"/>
        <end position="160"/>
    </location>
</feature>
<feature type="active site" evidence="6">
    <location>
        <position position="37"/>
    </location>
</feature>
<evidence type="ECO:0000256" key="7">
    <source>
        <dbReference type="RuleBase" id="RU362042"/>
    </source>
</evidence>
<evidence type="ECO:0000256" key="3">
    <source>
        <dbReference type="ARBA" id="ARBA00009370"/>
    </source>
</evidence>
<dbReference type="PANTHER" id="PTHR43390">
    <property type="entry name" value="SIGNAL PEPTIDASE I"/>
    <property type="match status" value="1"/>
</dbReference>
<dbReference type="PROSITE" id="PS00761">
    <property type="entry name" value="SPASE_I_3"/>
    <property type="match status" value="1"/>
</dbReference>
<comment type="subcellular location">
    <subcellularLocation>
        <location evidence="2">Cell membrane</location>
        <topology evidence="2">Single-pass type II membrane protein</topology>
    </subcellularLocation>
    <subcellularLocation>
        <location evidence="7">Membrane</location>
        <topology evidence="7">Single-pass type II membrane protein</topology>
    </subcellularLocation>
</comment>
<accession>A0A8J3N1S8</accession>
<dbReference type="InterPro" id="IPR036286">
    <property type="entry name" value="LexA/Signal_pep-like_sf"/>
</dbReference>
<dbReference type="InterPro" id="IPR019757">
    <property type="entry name" value="Pept_S26A_signal_pept_1_Lys-AS"/>
</dbReference>
<comment type="catalytic activity">
    <reaction evidence="1 7">
        <text>Cleavage of hydrophobic, N-terminal signal or leader sequences from secreted and periplasmic proteins.</text>
        <dbReference type="EC" id="3.4.21.89"/>
    </reaction>
</comment>
<proteinExistence type="inferred from homology"/>
<evidence type="ECO:0000313" key="10">
    <source>
        <dbReference type="Proteomes" id="UP000597444"/>
    </source>
</evidence>
<dbReference type="RefSeq" id="WP_236064961.1">
    <property type="nucleotide sequence ID" value="NZ_BNJK01000001.1"/>
</dbReference>
<dbReference type="AlphaFoldDB" id="A0A8J3N1S8"/>
<sequence>MKRSHLAREVIETVLLTLLIFFVIRFVIQSYHVEGVSMVPSLQNDEYVLVNKAIYLLHPPERGDVIVFHNPTNTSVDFIKRVIGVPGDTVQVDANHISINGVQLDEPYISSPATQVTNTWKISPGKYFVLGDNRPVSDDSRYWGCVPQSYIVGQAVAVYWPTKSWEFISTYSSVYAHVKTGQATTTSGAQSC</sequence>
<dbReference type="EMBL" id="BNJK01000001">
    <property type="protein sequence ID" value="GHO94507.1"/>
    <property type="molecule type" value="Genomic_DNA"/>
</dbReference>
<evidence type="ECO:0000256" key="5">
    <source>
        <dbReference type="ARBA" id="ARBA00022801"/>
    </source>
</evidence>
<dbReference type="NCBIfam" id="TIGR02227">
    <property type="entry name" value="sigpep_I_bact"/>
    <property type="match status" value="1"/>
</dbReference>